<name>A0A1C6K6T3_9FIRM</name>
<dbReference type="SUPFAM" id="SSF53613">
    <property type="entry name" value="Ribokinase-like"/>
    <property type="match status" value="1"/>
</dbReference>
<dbReference type="PROSITE" id="PS00584">
    <property type="entry name" value="PFKB_KINASES_2"/>
    <property type="match status" value="1"/>
</dbReference>
<sequence length="315" mass="33420">MFDTMIVNNPQVDLITPFEGTFPIVAGPTRIVESVTPEAGGCGNTMLAGSRLGLSCLPFGGIGNDLFGEFILDVYRAEGICTDAITVLPGTETCKVVVLVDGEGRHVLASMIGGYLGDMDLLDKWIGEVRSIYFTGYLLATEMMRDDMLKVLYRAAAMGREIFFDPGPMIPQIDRGVLEKCLSTATVVSLNDEEAALITGENTAERAAPLLQCRYGGVAIVKDGPKGCCIATPEDTAGTRYRGFSVPLVDTTAAGDAFLGAFMFAYLHGWALCDCAALANATGAATVAKMGSGTHVPTKSEVLRVLQSANIMYDL</sequence>
<keyword evidence="2 4" id="KW-0418">Kinase</keyword>
<dbReference type="Pfam" id="PF00294">
    <property type="entry name" value="PfkB"/>
    <property type="match status" value="1"/>
</dbReference>
<dbReference type="Gene3D" id="3.40.1190.20">
    <property type="match status" value="1"/>
</dbReference>
<protein>
    <submittedName>
        <fullName evidence="4">Uncharacterized sugar kinase ydjH</fullName>
        <ecNumber evidence="4">2.7.1.-</ecNumber>
    </submittedName>
</protein>
<dbReference type="InterPro" id="IPR011611">
    <property type="entry name" value="PfkB_dom"/>
</dbReference>
<dbReference type="EC" id="2.7.1.-" evidence="4"/>
<evidence type="ECO:0000259" key="3">
    <source>
        <dbReference type="Pfam" id="PF00294"/>
    </source>
</evidence>
<organism evidence="4">
    <name type="scientific">uncultured Anaerotruncus sp</name>
    <dbReference type="NCBI Taxonomy" id="905011"/>
    <lineage>
        <taxon>Bacteria</taxon>
        <taxon>Bacillati</taxon>
        <taxon>Bacillota</taxon>
        <taxon>Clostridia</taxon>
        <taxon>Eubacteriales</taxon>
        <taxon>Oscillospiraceae</taxon>
        <taxon>Anaerotruncus</taxon>
        <taxon>environmental samples</taxon>
    </lineage>
</organism>
<evidence type="ECO:0000256" key="2">
    <source>
        <dbReference type="ARBA" id="ARBA00022777"/>
    </source>
</evidence>
<evidence type="ECO:0000313" key="4">
    <source>
        <dbReference type="EMBL" id="SCJ89953.1"/>
    </source>
</evidence>
<dbReference type="GO" id="GO:0016301">
    <property type="term" value="F:kinase activity"/>
    <property type="evidence" value="ECO:0007669"/>
    <property type="project" value="UniProtKB-KW"/>
</dbReference>
<dbReference type="PANTHER" id="PTHR47826:SF1">
    <property type="entry name" value="OS03G0164700 PROTEIN"/>
    <property type="match status" value="1"/>
</dbReference>
<reference evidence="4" key="1">
    <citation type="submission" date="2015-09" db="EMBL/GenBank/DDBJ databases">
        <authorList>
            <consortium name="Pathogen Informatics"/>
        </authorList>
    </citation>
    <scope>NUCLEOTIDE SEQUENCE</scope>
    <source>
        <strain evidence="4">2789STDY5834896</strain>
    </source>
</reference>
<accession>A0A1C6K6T3</accession>
<dbReference type="EMBL" id="FMHG01000003">
    <property type="protein sequence ID" value="SCJ89953.1"/>
    <property type="molecule type" value="Genomic_DNA"/>
</dbReference>
<evidence type="ECO:0000256" key="1">
    <source>
        <dbReference type="ARBA" id="ARBA00022679"/>
    </source>
</evidence>
<dbReference type="PANTHER" id="PTHR47826">
    <property type="entry name" value="OS03G0164700 PROTEIN"/>
    <property type="match status" value="1"/>
</dbReference>
<dbReference type="InterPro" id="IPR029056">
    <property type="entry name" value="Ribokinase-like"/>
</dbReference>
<dbReference type="AlphaFoldDB" id="A0A1C6K6T3"/>
<feature type="domain" description="Carbohydrate kinase PfkB" evidence="3">
    <location>
        <begin position="28"/>
        <end position="298"/>
    </location>
</feature>
<keyword evidence="1 4" id="KW-0808">Transferase</keyword>
<gene>
    <name evidence="4" type="primary">ydjH_9</name>
    <name evidence="4" type="ORF">SAMEA3545359_02694</name>
</gene>
<proteinExistence type="predicted"/>
<dbReference type="InterPro" id="IPR002173">
    <property type="entry name" value="Carboh/pur_kinase_PfkB_CS"/>
</dbReference>